<evidence type="ECO:0000313" key="3">
    <source>
        <dbReference type="Proteomes" id="UP000438429"/>
    </source>
</evidence>
<gene>
    <name evidence="2" type="ORF">F2P81_021468</name>
</gene>
<evidence type="ECO:0000313" key="2">
    <source>
        <dbReference type="EMBL" id="KAF0026731.1"/>
    </source>
</evidence>
<proteinExistence type="predicted"/>
<dbReference type="EMBL" id="VEVO01000019">
    <property type="protein sequence ID" value="KAF0026731.1"/>
    <property type="molecule type" value="Genomic_DNA"/>
</dbReference>
<reference evidence="2 3" key="1">
    <citation type="submission" date="2019-06" db="EMBL/GenBank/DDBJ databases">
        <title>Draft genomes of female and male turbot (Scophthalmus maximus).</title>
        <authorList>
            <person name="Xu H."/>
            <person name="Xu X.-W."/>
            <person name="Shao C."/>
            <person name="Chen S."/>
        </authorList>
    </citation>
    <scope>NUCLEOTIDE SEQUENCE [LARGE SCALE GENOMIC DNA]</scope>
    <source>
        <strain evidence="2">Ysfricsl-2016a</strain>
        <tissue evidence="2">Blood</tissue>
    </source>
</reference>
<accession>A0A6A4S6G6</accession>
<protein>
    <submittedName>
        <fullName evidence="2">Uncharacterized protein</fullName>
    </submittedName>
</protein>
<feature type="region of interest" description="Disordered" evidence="1">
    <location>
        <begin position="115"/>
        <end position="155"/>
    </location>
</feature>
<dbReference type="Proteomes" id="UP000438429">
    <property type="component" value="Unassembled WGS sequence"/>
</dbReference>
<name>A0A6A4S6G6_SCOMX</name>
<feature type="compositionally biased region" description="Basic and acidic residues" evidence="1">
    <location>
        <begin position="116"/>
        <end position="129"/>
    </location>
</feature>
<comment type="caution">
    <text evidence="2">The sequence shown here is derived from an EMBL/GenBank/DDBJ whole genome shotgun (WGS) entry which is preliminary data.</text>
</comment>
<sequence>MHHIATRLPSANESVADRITLPPRRRSEEGRRHWSFFTFLLVWCAYDIDDMVSASGKKIQVEAPVISDLALCVQLQAPGGARTQTLAHRFILFRRTYVCGRSPAAPPPALLRGLRRKETEREREREGRDTAPLCLARRDRRGESPGKPPDLLMSKEFGVGGRDQENNMNRQPRTASHDSAATTCHFRQPPPFTRPQEASVSGRLRGAVRQEADSDPNLKGKIKCALVHPLVILLKVTFHNHADPDKASEKKNALHLQTEAMFQF</sequence>
<organism evidence="2 3">
    <name type="scientific">Scophthalmus maximus</name>
    <name type="common">Turbot</name>
    <name type="synonym">Psetta maxima</name>
    <dbReference type="NCBI Taxonomy" id="52904"/>
    <lineage>
        <taxon>Eukaryota</taxon>
        <taxon>Metazoa</taxon>
        <taxon>Chordata</taxon>
        <taxon>Craniata</taxon>
        <taxon>Vertebrata</taxon>
        <taxon>Euteleostomi</taxon>
        <taxon>Actinopterygii</taxon>
        <taxon>Neopterygii</taxon>
        <taxon>Teleostei</taxon>
        <taxon>Neoteleostei</taxon>
        <taxon>Acanthomorphata</taxon>
        <taxon>Carangaria</taxon>
        <taxon>Pleuronectiformes</taxon>
        <taxon>Pleuronectoidei</taxon>
        <taxon>Scophthalmidae</taxon>
        <taxon>Scophthalmus</taxon>
    </lineage>
</organism>
<dbReference type="AlphaFoldDB" id="A0A6A4S6G6"/>
<evidence type="ECO:0000256" key="1">
    <source>
        <dbReference type="SAM" id="MobiDB-lite"/>
    </source>
</evidence>